<comment type="function">
    <text evidence="8">Reversible hydration of carbon dioxide.</text>
</comment>
<dbReference type="OrthoDB" id="9797527at2"/>
<accession>A0A3D8J039</accession>
<organism evidence="9 10">
    <name type="scientific">Helicobacter cholecystus</name>
    <dbReference type="NCBI Taxonomy" id="45498"/>
    <lineage>
        <taxon>Bacteria</taxon>
        <taxon>Pseudomonadati</taxon>
        <taxon>Campylobacterota</taxon>
        <taxon>Epsilonproteobacteria</taxon>
        <taxon>Campylobacterales</taxon>
        <taxon>Helicobacteraceae</taxon>
        <taxon>Helicobacter</taxon>
    </lineage>
</organism>
<dbReference type="CDD" id="cd00884">
    <property type="entry name" value="beta_CA_cladeB"/>
    <property type="match status" value="1"/>
</dbReference>
<dbReference type="RefSeq" id="WP_104724156.1">
    <property type="nucleotide sequence ID" value="NZ_FZNE01000002.1"/>
</dbReference>
<dbReference type="Proteomes" id="UP000257067">
    <property type="component" value="Unassembled WGS sequence"/>
</dbReference>
<comment type="cofactor">
    <cofactor evidence="7">
        <name>Zn(2+)</name>
        <dbReference type="ChEBI" id="CHEBI:29105"/>
    </cofactor>
    <text evidence="7">Binds 1 zinc ion per subunit.</text>
</comment>
<evidence type="ECO:0000256" key="4">
    <source>
        <dbReference type="ARBA" id="ARBA00022833"/>
    </source>
</evidence>
<dbReference type="PANTHER" id="PTHR11002:SF76">
    <property type="entry name" value="CARBONIC ANHYDRASE"/>
    <property type="match status" value="1"/>
</dbReference>
<dbReference type="GO" id="GO:0008270">
    <property type="term" value="F:zinc ion binding"/>
    <property type="evidence" value="ECO:0007669"/>
    <property type="project" value="UniProtKB-UniRule"/>
</dbReference>
<keyword evidence="4 7" id="KW-0862">Zinc</keyword>
<reference evidence="9 10" key="1">
    <citation type="submission" date="2018-04" db="EMBL/GenBank/DDBJ databases">
        <title>Novel Campyloabacter and Helicobacter Species and Strains.</title>
        <authorList>
            <person name="Mannion A.J."/>
            <person name="Shen Z."/>
            <person name="Fox J.G."/>
        </authorList>
    </citation>
    <scope>NUCLEOTIDE SEQUENCE [LARGE SCALE GENOMIC DNA]</scope>
    <source>
        <strain evidence="9 10">ATCC 700242</strain>
    </source>
</reference>
<evidence type="ECO:0000256" key="5">
    <source>
        <dbReference type="ARBA" id="ARBA00023239"/>
    </source>
</evidence>
<feature type="binding site" evidence="7">
    <location>
        <position position="41"/>
    </location>
    <ligand>
        <name>Zn(2+)</name>
        <dbReference type="ChEBI" id="CHEBI:29105"/>
    </ligand>
</feature>
<gene>
    <name evidence="9" type="ORF">CQA62_01760</name>
</gene>
<evidence type="ECO:0000313" key="9">
    <source>
        <dbReference type="EMBL" id="RDU70161.1"/>
    </source>
</evidence>
<dbReference type="InterPro" id="IPR015892">
    <property type="entry name" value="Carbonic_anhydrase_CS"/>
</dbReference>
<dbReference type="InterPro" id="IPR036874">
    <property type="entry name" value="Carbonic_anhydrase_sf"/>
</dbReference>
<dbReference type="SUPFAM" id="SSF53056">
    <property type="entry name" value="beta-carbonic anhydrase, cab"/>
    <property type="match status" value="1"/>
</dbReference>
<dbReference type="InterPro" id="IPR045066">
    <property type="entry name" value="Beta_CA_cladeB"/>
</dbReference>
<dbReference type="SMART" id="SM00947">
    <property type="entry name" value="Pro_CA"/>
    <property type="match status" value="1"/>
</dbReference>
<evidence type="ECO:0000256" key="1">
    <source>
        <dbReference type="ARBA" id="ARBA00006217"/>
    </source>
</evidence>
<dbReference type="GO" id="GO:0004089">
    <property type="term" value="F:carbonate dehydratase activity"/>
    <property type="evidence" value="ECO:0007669"/>
    <property type="project" value="UniProtKB-UniRule"/>
</dbReference>
<dbReference type="PROSITE" id="PS00705">
    <property type="entry name" value="PROK_CO2_ANHYDRASE_2"/>
    <property type="match status" value="1"/>
</dbReference>
<proteinExistence type="inferred from homology"/>
<protein>
    <recommendedName>
        <fullName evidence="2 8">Carbonic anhydrase</fullName>
        <ecNumber evidence="2 8">4.2.1.1</ecNumber>
    </recommendedName>
    <alternativeName>
        <fullName evidence="8">Carbonate dehydratase</fullName>
    </alternativeName>
</protein>
<name>A0A3D8J039_9HELI</name>
<comment type="similarity">
    <text evidence="1 8">Belongs to the beta-class carbonic anhydrase family.</text>
</comment>
<dbReference type="GO" id="GO:0015976">
    <property type="term" value="P:carbon utilization"/>
    <property type="evidence" value="ECO:0007669"/>
    <property type="project" value="InterPro"/>
</dbReference>
<dbReference type="PANTHER" id="PTHR11002">
    <property type="entry name" value="CARBONIC ANHYDRASE"/>
    <property type="match status" value="1"/>
</dbReference>
<feature type="binding site" evidence="7">
    <location>
        <position position="101"/>
    </location>
    <ligand>
        <name>Zn(2+)</name>
        <dbReference type="ChEBI" id="CHEBI:29105"/>
    </ligand>
</feature>
<comment type="catalytic activity">
    <reaction evidence="6 8">
        <text>hydrogencarbonate + H(+) = CO2 + H2O</text>
        <dbReference type="Rhea" id="RHEA:10748"/>
        <dbReference type="ChEBI" id="CHEBI:15377"/>
        <dbReference type="ChEBI" id="CHEBI:15378"/>
        <dbReference type="ChEBI" id="CHEBI:16526"/>
        <dbReference type="ChEBI" id="CHEBI:17544"/>
        <dbReference type="EC" id="4.2.1.1"/>
    </reaction>
</comment>
<feature type="binding site" evidence="7">
    <location>
        <position position="39"/>
    </location>
    <ligand>
        <name>Zn(2+)</name>
        <dbReference type="ChEBI" id="CHEBI:29105"/>
    </ligand>
</feature>
<evidence type="ECO:0000256" key="3">
    <source>
        <dbReference type="ARBA" id="ARBA00022723"/>
    </source>
</evidence>
<comment type="caution">
    <text evidence="9">The sequence shown here is derived from an EMBL/GenBank/DDBJ whole genome shotgun (WGS) entry which is preliminary data.</text>
</comment>
<dbReference type="EC" id="4.2.1.1" evidence="2 8"/>
<evidence type="ECO:0000256" key="8">
    <source>
        <dbReference type="RuleBase" id="RU003956"/>
    </source>
</evidence>
<evidence type="ECO:0000256" key="2">
    <source>
        <dbReference type="ARBA" id="ARBA00012925"/>
    </source>
</evidence>
<dbReference type="AlphaFoldDB" id="A0A3D8J039"/>
<feature type="binding site" evidence="7">
    <location>
        <position position="104"/>
    </location>
    <ligand>
        <name>Zn(2+)</name>
        <dbReference type="ChEBI" id="CHEBI:29105"/>
    </ligand>
</feature>
<keyword evidence="5 8" id="KW-0456">Lyase</keyword>
<keyword evidence="10" id="KW-1185">Reference proteome</keyword>
<dbReference type="Pfam" id="PF00484">
    <property type="entry name" value="Pro_CA"/>
    <property type="match status" value="1"/>
</dbReference>
<dbReference type="PROSITE" id="PS00704">
    <property type="entry name" value="PROK_CO2_ANHYDRASE_1"/>
    <property type="match status" value="1"/>
</dbReference>
<keyword evidence="3 7" id="KW-0479">Metal-binding</keyword>
<dbReference type="Gene3D" id="3.40.1050.10">
    <property type="entry name" value="Carbonic anhydrase"/>
    <property type="match status" value="1"/>
</dbReference>
<dbReference type="EMBL" id="NXLU01000001">
    <property type="protein sequence ID" value="RDU70161.1"/>
    <property type="molecule type" value="Genomic_DNA"/>
</dbReference>
<evidence type="ECO:0000313" key="10">
    <source>
        <dbReference type="Proteomes" id="UP000257067"/>
    </source>
</evidence>
<dbReference type="InterPro" id="IPR001765">
    <property type="entry name" value="Carbonic_anhydrase"/>
</dbReference>
<sequence length="212" mass="24269">MDKVLQGALKFQEKDFLEHKELYEKLKKTQNPDTLFIGCADSRVVPSRITGTLPGELFVVRNVGNIIPPFTNKNDSYLSTTSAIEYAVVVLKVTNIIVCGHSNCGACQALYDNNLGQNTKHLQKWIELLKPVKEQVALLSPKTKAKRTWLTEQINIEVQINNLLTYPFVKEKINTGELKIFGWYYIIESGEIMNYDLKSKEFRVIQKTKEKE</sequence>
<evidence type="ECO:0000256" key="7">
    <source>
        <dbReference type="PIRSR" id="PIRSR601765-1"/>
    </source>
</evidence>
<evidence type="ECO:0000256" key="6">
    <source>
        <dbReference type="ARBA" id="ARBA00048348"/>
    </source>
</evidence>